<dbReference type="PROSITE" id="PS50963">
    <property type="entry name" value="LINK_2"/>
    <property type="match status" value="1"/>
</dbReference>
<name>A0A6C0I6U9_9ZZZZ</name>
<evidence type="ECO:0000313" key="4">
    <source>
        <dbReference type="EMBL" id="QHT88738.1"/>
    </source>
</evidence>
<keyword evidence="2" id="KW-1133">Transmembrane helix</keyword>
<accession>A0A6C0I6U9</accession>
<dbReference type="InterPro" id="IPR016186">
    <property type="entry name" value="C-type_lectin-like/link_sf"/>
</dbReference>
<evidence type="ECO:0000256" key="1">
    <source>
        <dbReference type="ARBA" id="ARBA00023157"/>
    </source>
</evidence>
<dbReference type="GO" id="GO:0005540">
    <property type="term" value="F:hyaluronic acid binding"/>
    <property type="evidence" value="ECO:0007669"/>
    <property type="project" value="InterPro"/>
</dbReference>
<dbReference type="EMBL" id="MN740122">
    <property type="protein sequence ID" value="QHT88738.1"/>
    <property type="molecule type" value="Genomic_DNA"/>
</dbReference>
<feature type="transmembrane region" description="Helical" evidence="2">
    <location>
        <begin position="31"/>
        <end position="50"/>
    </location>
</feature>
<keyword evidence="2" id="KW-0472">Membrane</keyword>
<evidence type="ECO:0000259" key="3">
    <source>
        <dbReference type="PROSITE" id="PS50963"/>
    </source>
</evidence>
<dbReference type="InterPro" id="IPR000538">
    <property type="entry name" value="Link_dom"/>
</dbReference>
<dbReference type="SUPFAM" id="SSF56436">
    <property type="entry name" value="C-type lectin-like"/>
    <property type="match status" value="1"/>
</dbReference>
<dbReference type="AlphaFoldDB" id="A0A6C0I6U9"/>
<evidence type="ECO:0000256" key="2">
    <source>
        <dbReference type="SAM" id="Phobius"/>
    </source>
</evidence>
<keyword evidence="2" id="KW-0812">Transmembrane</keyword>
<sequence>MDNSYNTVTTGLGNVASDTYNFVNGILSNPSVIIIVVAVLLFYIATFFSLGDSSSSSTSSSPSSFSSFFSSTSSTSSSPKSSDSSMGALGMIAVAVFIILVIINGFQYFFGIDIIAKISNLFSGSPLVDISVDTTNITGGAGTGAGEISEIKLYPQVFNIPGNDYVYPDAKALCSAYGSRLATYKEVEDAYKGGAEWCNYGWSEGQMALFPTQQKTFDQLQKIEGHENDCGRPGINGGYMKNPAVRYGVNCYGHKPQMTPAEEELMANNPIYPKTKKDMAMEQRVKYWKDKLNQVLVSPFNHTSWSKI</sequence>
<dbReference type="GO" id="GO:0007155">
    <property type="term" value="P:cell adhesion"/>
    <property type="evidence" value="ECO:0007669"/>
    <property type="project" value="InterPro"/>
</dbReference>
<proteinExistence type="predicted"/>
<reference evidence="4" key="1">
    <citation type="journal article" date="2020" name="Nature">
        <title>Giant virus diversity and host interactions through global metagenomics.</title>
        <authorList>
            <person name="Schulz F."/>
            <person name="Roux S."/>
            <person name="Paez-Espino D."/>
            <person name="Jungbluth S."/>
            <person name="Walsh D.A."/>
            <person name="Denef V.J."/>
            <person name="McMahon K.D."/>
            <person name="Konstantinidis K.T."/>
            <person name="Eloe-Fadrosh E.A."/>
            <person name="Kyrpides N.C."/>
            <person name="Woyke T."/>
        </authorList>
    </citation>
    <scope>NUCLEOTIDE SEQUENCE</scope>
    <source>
        <strain evidence="4">GVMAG-M-3300023184-51</strain>
    </source>
</reference>
<dbReference type="SMART" id="SM00445">
    <property type="entry name" value="LINK"/>
    <property type="match status" value="1"/>
</dbReference>
<dbReference type="InterPro" id="IPR016187">
    <property type="entry name" value="CTDL_fold"/>
</dbReference>
<feature type="transmembrane region" description="Helical" evidence="2">
    <location>
        <begin position="88"/>
        <end position="110"/>
    </location>
</feature>
<feature type="domain" description="Link" evidence="3">
    <location>
        <begin position="152"/>
        <end position="253"/>
    </location>
</feature>
<organism evidence="4">
    <name type="scientific">viral metagenome</name>
    <dbReference type="NCBI Taxonomy" id="1070528"/>
    <lineage>
        <taxon>unclassified sequences</taxon>
        <taxon>metagenomes</taxon>
        <taxon>organismal metagenomes</taxon>
    </lineage>
</organism>
<protein>
    <recommendedName>
        <fullName evidence="3">Link domain-containing protein</fullName>
    </recommendedName>
</protein>
<dbReference type="Gene3D" id="3.10.100.10">
    <property type="entry name" value="Mannose-Binding Protein A, subunit A"/>
    <property type="match status" value="1"/>
</dbReference>
<keyword evidence="1" id="KW-1015">Disulfide bond</keyword>
<dbReference type="Pfam" id="PF00193">
    <property type="entry name" value="Xlink"/>
    <property type="match status" value="1"/>
</dbReference>